<reference evidence="3" key="1">
    <citation type="journal article" date="2006" name="PLoS Biol.">
        <title>Macronuclear genome sequence of the ciliate Tetrahymena thermophila, a model eukaryote.</title>
        <authorList>
            <person name="Eisen J.A."/>
            <person name="Coyne R.S."/>
            <person name="Wu M."/>
            <person name="Wu D."/>
            <person name="Thiagarajan M."/>
            <person name="Wortman J.R."/>
            <person name="Badger J.H."/>
            <person name="Ren Q."/>
            <person name="Amedeo P."/>
            <person name="Jones K.M."/>
            <person name="Tallon L.J."/>
            <person name="Delcher A.L."/>
            <person name="Salzberg S.L."/>
            <person name="Silva J.C."/>
            <person name="Haas B.J."/>
            <person name="Majoros W.H."/>
            <person name="Farzad M."/>
            <person name="Carlton J.M."/>
            <person name="Smith R.K. Jr."/>
            <person name="Garg J."/>
            <person name="Pearlman R.E."/>
            <person name="Karrer K.M."/>
            <person name="Sun L."/>
            <person name="Manning G."/>
            <person name="Elde N.C."/>
            <person name="Turkewitz A.P."/>
            <person name="Asai D.J."/>
            <person name="Wilkes D.E."/>
            <person name="Wang Y."/>
            <person name="Cai H."/>
            <person name="Collins K."/>
            <person name="Stewart B.A."/>
            <person name="Lee S.R."/>
            <person name="Wilamowska K."/>
            <person name="Weinberg Z."/>
            <person name="Ruzzo W.L."/>
            <person name="Wloga D."/>
            <person name="Gaertig J."/>
            <person name="Frankel J."/>
            <person name="Tsao C.-C."/>
            <person name="Gorovsky M.A."/>
            <person name="Keeling P.J."/>
            <person name="Waller R.F."/>
            <person name="Patron N.J."/>
            <person name="Cherry J.M."/>
            <person name="Stover N.A."/>
            <person name="Krieger C.J."/>
            <person name="del Toro C."/>
            <person name="Ryder H.F."/>
            <person name="Williamson S.C."/>
            <person name="Barbeau R.A."/>
            <person name="Hamilton E.P."/>
            <person name="Orias E."/>
        </authorList>
    </citation>
    <scope>NUCLEOTIDE SEQUENCE [LARGE SCALE GENOMIC DNA]</scope>
    <source>
        <strain evidence="3">SB210</strain>
    </source>
</reference>
<protein>
    <submittedName>
        <fullName evidence="2">Uncharacterized protein</fullName>
    </submittedName>
</protein>
<feature type="coiled-coil region" evidence="1">
    <location>
        <begin position="16"/>
        <end position="89"/>
    </location>
</feature>
<dbReference type="GeneID" id="24440197"/>
<gene>
    <name evidence="2" type="ORF">TTHERM_000685939</name>
</gene>
<dbReference type="KEGG" id="tet:TTHERM_000685939"/>
<dbReference type="AlphaFoldDB" id="W7X232"/>
<evidence type="ECO:0000256" key="1">
    <source>
        <dbReference type="SAM" id="Coils"/>
    </source>
</evidence>
<accession>W7X232</accession>
<proteinExistence type="predicted"/>
<dbReference type="RefSeq" id="XP_012655769.1">
    <property type="nucleotide sequence ID" value="XM_012800315.1"/>
</dbReference>
<dbReference type="EMBL" id="GG662435">
    <property type="protein sequence ID" value="EWS71697.1"/>
    <property type="molecule type" value="Genomic_DNA"/>
</dbReference>
<organism evidence="2 3">
    <name type="scientific">Tetrahymena thermophila (strain SB210)</name>
    <dbReference type="NCBI Taxonomy" id="312017"/>
    <lineage>
        <taxon>Eukaryota</taxon>
        <taxon>Sar</taxon>
        <taxon>Alveolata</taxon>
        <taxon>Ciliophora</taxon>
        <taxon>Intramacronucleata</taxon>
        <taxon>Oligohymenophorea</taxon>
        <taxon>Hymenostomatida</taxon>
        <taxon>Tetrahymenina</taxon>
        <taxon>Tetrahymenidae</taxon>
        <taxon>Tetrahymena</taxon>
    </lineage>
</organism>
<keyword evidence="1" id="KW-0175">Coiled coil</keyword>
<dbReference type="Proteomes" id="UP000009168">
    <property type="component" value="Unassembled WGS sequence"/>
</dbReference>
<evidence type="ECO:0000313" key="2">
    <source>
        <dbReference type="EMBL" id="EWS71697.1"/>
    </source>
</evidence>
<name>W7X232_TETTS</name>
<dbReference type="InParanoid" id="W7X232"/>
<keyword evidence="3" id="KW-1185">Reference proteome</keyword>
<evidence type="ECO:0000313" key="3">
    <source>
        <dbReference type="Proteomes" id="UP000009168"/>
    </source>
</evidence>
<sequence>MDIFYNEFIQTKLEMISKLQSEIQDINLRIDQTKLVVQSVDQESSQKKDEIIDDLYKKSQEIKKIFEQIDEYEKRITRVEGNLIQLQKTD</sequence>